<evidence type="ECO:0000256" key="1">
    <source>
        <dbReference type="SAM" id="Phobius"/>
    </source>
</evidence>
<organism evidence="2">
    <name type="scientific">Schistosoma japonicum</name>
    <name type="common">Blood fluke</name>
    <dbReference type="NCBI Taxonomy" id="6182"/>
    <lineage>
        <taxon>Eukaryota</taxon>
        <taxon>Metazoa</taxon>
        <taxon>Spiralia</taxon>
        <taxon>Lophotrochozoa</taxon>
        <taxon>Platyhelminthes</taxon>
        <taxon>Trematoda</taxon>
        <taxon>Digenea</taxon>
        <taxon>Strigeidida</taxon>
        <taxon>Schistosomatoidea</taxon>
        <taxon>Schistosomatidae</taxon>
        <taxon>Schistosoma</taxon>
    </lineage>
</organism>
<protein>
    <submittedName>
        <fullName evidence="2">SJCHGC06617 protein</fullName>
    </submittedName>
</protein>
<feature type="transmembrane region" description="Helical" evidence="1">
    <location>
        <begin position="51"/>
        <end position="73"/>
    </location>
</feature>
<keyword evidence="1" id="KW-0812">Transmembrane</keyword>
<evidence type="ECO:0000313" key="2">
    <source>
        <dbReference type="EMBL" id="AAX30658.1"/>
    </source>
</evidence>
<keyword evidence="1" id="KW-0472">Membrane</keyword>
<reference evidence="2" key="2">
    <citation type="journal article" date="2006" name="PLoS Pathog.">
        <title>New perspectives on host-parasite interplay by comparative transcriptomic and proteomic analyses of Schistosoma japonicum.</title>
        <authorList>
            <person name="Liu F."/>
            <person name="Lu J."/>
            <person name="Hu W."/>
            <person name="Wang S.Y."/>
            <person name="Cui S.J."/>
            <person name="Chi M."/>
            <person name="Yan Q."/>
            <person name="Wang X.R."/>
            <person name="Song H.D."/>
            <person name="Xu X.N."/>
            <person name="Wang J.J."/>
            <person name="Zhang X.L."/>
            <person name="Zhang X."/>
            <person name="Wang Z.Q."/>
            <person name="Xue C.L."/>
            <person name="Brindley P.J."/>
            <person name="McManus D.P."/>
            <person name="Yang P.Y."/>
            <person name="Feng Z."/>
            <person name="Chen Z."/>
            <person name="Han Z.G."/>
        </authorList>
    </citation>
    <scope>NUCLEOTIDE SEQUENCE</scope>
</reference>
<reference evidence="2" key="1">
    <citation type="submission" date="2005-01" db="EMBL/GenBank/DDBJ databases">
        <authorList>
            <person name="Han Z."/>
        </authorList>
    </citation>
    <scope>NUCLEOTIDE SEQUENCE</scope>
</reference>
<name>Q5BS27_SCHJA</name>
<proteinExistence type="evidence at transcript level"/>
<dbReference type="AlphaFoldDB" id="Q5BS27"/>
<keyword evidence="1" id="KW-1133">Transmembrane helix</keyword>
<accession>Q5BS27</accession>
<sequence length="74" mass="8399">MGDSSIFDEIPKEISSQLVSFSEATDDVEQLVNKISSFSNNSSNERITFRLVVWILLKVSFHYATLSMLYFSVS</sequence>
<dbReference type="EMBL" id="AY915437">
    <property type="protein sequence ID" value="AAX30658.1"/>
    <property type="molecule type" value="mRNA"/>
</dbReference>